<proteinExistence type="predicted"/>
<reference evidence="1" key="1">
    <citation type="submission" date="2014-09" db="EMBL/GenBank/DDBJ databases">
        <authorList>
            <person name="Magalhaes I.L.F."/>
            <person name="Oliveira U."/>
            <person name="Santos F.R."/>
            <person name="Vidigal T.H.D.A."/>
            <person name="Brescovit A.D."/>
            <person name="Santos A.J."/>
        </authorList>
    </citation>
    <scope>NUCLEOTIDE SEQUENCE</scope>
    <source>
        <tissue evidence="1">Shoot tissue taken approximately 20 cm above the soil surface</tissue>
    </source>
</reference>
<dbReference type="AlphaFoldDB" id="A0A0A8YW46"/>
<reference evidence="1" key="2">
    <citation type="journal article" date="2015" name="Data Brief">
        <title>Shoot transcriptome of the giant reed, Arundo donax.</title>
        <authorList>
            <person name="Barrero R.A."/>
            <person name="Guerrero F.D."/>
            <person name="Moolhuijzen P."/>
            <person name="Goolsby J.A."/>
            <person name="Tidwell J."/>
            <person name="Bellgard S.E."/>
            <person name="Bellgard M.I."/>
        </authorList>
    </citation>
    <scope>NUCLEOTIDE SEQUENCE</scope>
    <source>
        <tissue evidence="1">Shoot tissue taken approximately 20 cm above the soil surface</tissue>
    </source>
</reference>
<sequence>MEHIPYDLLQSLPDSEALHVCLSKPGALVRTIWLLGTTSCSMEVIAFHLQALQIAHRFRAVQVSFSALLSFKYSLFGPLREKATINSESGPC</sequence>
<dbReference type="EMBL" id="GBRH01271053">
    <property type="protein sequence ID" value="JAD26842.1"/>
    <property type="molecule type" value="Transcribed_RNA"/>
</dbReference>
<protein>
    <submittedName>
        <fullName evidence="1">ATR1</fullName>
    </submittedName>
</protein>
<evidence type="ECO:0000313" key="1">
    <source>
        <dbReference type="EMBL" id="JAD26842.1"/>
    </source>
</evidence>
<name>A0A0A8YW46_ARUDO</name>
<accession>A0A0A8YW46</accession>
<organism evidence="1">
    <name type="scientific">Arundo donax</name>
    <name type="common">Giant reed</name>
    <name type="synonym">Donax arundinaceus</name>
    <dbReference type="NCBI Taxonomy" id="35708"/>
    <lineage>
        <taxon>Eukaryota</taxon>
        <taxon>Viridiplantae</taxon>
        <taxon>Streptophyta</taxon>
        <taxon>Embryophyta</taxon>
        <taxon>Tracheophyta</taxon>
        <taxon>Spermatophyta</taxon>
        <taxon>Magnoliopsida</taxon>
        <taxon>Liliopsida</taxon>
        <taxon>Poales</taxon>
        <taxon>Poaceae</taxon>
        <taxon>PACMAD clade</taxon>
        <taxon>Arundinoideae</taxon>
        <taxon>Arundineae</taxon>
        <taxon>Arundo</taxon>
    </lineage>
</organism>